<evidence type="ECO:0000256" key="2">
    <source>
        <dbReference type="ARBA" id="ARBA00023150"/>
    </source>
</evidence>
<comment type="similarity">
    <text evidence="3">Belongs to the FdhD family.</text>
</comment>
<proteinExistence type="inferred from homology"/>
<dbReference type="PIRSF" id="PIRSF015626">
    <property type="entry name" value="FdhD"/>
    <property type="match status" value="1"/>
</dbReference>
<dbReference type="PANTHER" id="PTHR30592:SF1">
    <property type="entry name" value="SULFUR CARRIER PROTEIN FDHD"/>
    <property type="match status" value="1"/>
</dbReference>
<dbReference type="HOGENOM" id="CLU_056887_4_1_9"/>
<dbReference type="HAMAP" id="MF_00187">
    <property type="entry name" value="FdhD"/>
    <property type="match status" value="1"/>
</dbReference>
<dbReference type="Pfam" id="PF02634">
    <property type="entry name" value="FdhD-NarQ"/>
    <property type="match status" value="2"/>
</dbReference>
<dbReference type="GO" id="GO:0016783">
    <property type="term" value="F:sulfurtransferase activity"/>
    <property type="evidence" value="ECO:0007669"/>
    <property type="project" value="InterPro"/>
</dbReference>
<name>B1I664_DESAP</name>
<dbReference type="Proteomes" id="UP000008544">
    <property type="component" value="Chromosome"/>
</dbReference>
<comment type="function">
    <text evidence="3">Required for formate dehydrogenase (FDH) activity.</text>
</comment>
<dbReference type="PANTHER" id="PTHR30592">
    <property type="entry name" value="FORMATE DEHYDROGENASE"/>
    <property type="match status" value="1"/>
</dbReference>
<comment type="subcellular location">
    <subcellularLocation>
        <location evidence="3">Cytoplasm</location>
    </subcellularLocation>
</comment>
<keyword evidence="1 3" id="KW-0963">Cytoplasm</keyword>
<dbReference type="RefSeq" id="WP_012303076.1">
    <property type="nucleotide sequence ID" value="NC_010424.1"/>
</dbReference>
<reference evidence="5" key="1">
    <citation type="submission" date="2007-10" db="EMBL/GenBank/DDBJ databases">
        <title>Complete sequence of chromosome of Desulforudis audaxviator MP104C.</title>
        <authorList>
            <person name="Copeland A."/>
            <person name="Lucas S."/>
            <person name="Lapidus A."/>
            <person name="Barry K."/>
            <person name="Glavina del Rio T."/>
            <person name="Dalin E."/>
            <person name="Tice H."/>
            <person name="Bruce D."/>
            <person name="Pitluck S."/>
            <person name="Lowry S.R."/>
            <person name="Larimer F."/>
            <person name="Land M.L."/>
            <person name="Hauser L."/>
            <person name="Kyrpides N."/>
            <person name="Ivanova N.N."/>
            <person name="Richardson P."/>
        </authorList>
    </citation>
    <scope>NUCLEOTIDE SEQUENCE [LARGE SCALE GENOMIC DNA]</scope>
    <source>
        <strain evidence="5">MP104C</strain>
    </source>
</reference>
<accession>B1I664</accession>
<dbReference type="GO" id="GO:0005737">
    <property type="term" value="C:cytoplasm"/>
    <property type="evidence" value="ECO:0007669"/>
    <property type="project" value="UniProtKB-SubCell"/>
</dbReference>
<dbReference type="KEGG" id="dau:Daud_2010"/>
<reference evidence="4 5" key="2">
    <citation type="journal article" date="2008" name="Science">
        <title>Environmental genomics reveals a single-species ecosystem deep within Earth.</title>
        <authorList>
            <person name="Chivian D."/>
            <person name="Brodie E.L."/>
            <person name="Alm E.J."/>
            <person name="Culley D.E."/>
            <person name="Dehal P.S."/>
            <person name="Desantis T.Z."/>
            <person name="Gihring T.M."/>
            <person name="Lapidus A."/>
            <person name="Lin L.H."/>
            <person name="Lowry S.R."/>
            <person name="Moser D.P."/>
            <person name="Richardson P.M."/>
            <person name="Southam G."/>
            <person name="Wanger G."/>
            <person name="Pratt L.M."/>
            <person name="Andersen G.L."/>
            <person name="Hazen T.C."/>
            <person name="Brockman F.J."/>
            <person name="Arkin A.P."/>
            <person name="Onstott T.C."/>
        </authorList>
    </citation>
    <scope>NUCLEOTIDE SEQUENCE [LARGE SCALE GENOMIC DNA]</scope>
    <source>
        <strain evidence="4 5">MP104C</strain>
    </source>
</reference>
<keyword evidence="2 3" id="KW-0501">Molybdenum cofactor biosynthesis</keyword>
<dbReference type="AlphaFoldDB" id="B1I664"/>
<dbReference type="InterPro" id="IPR016193">
    <property type="entry name" value="Cytidine_deaminase-like"/>
</dbReference>
<dbReference type="OrthoDB" id="9782042at2"/>
<evidence type="ECO:0000256" key="3">
    <source>
        <dbReference type="HAMAP-Rule" id="MF_00187"/>
    </source>
</evidence>
<evidence type="ECO:0000313" key="4">
    <source>
        <dbReference type="EMBL" id="ACA60501.1"/>
    </source>
</evidence>
<dbReference type="InterPro" id="IPR003786">
    <property type="entry name" value="FdhD"/>
</dbReference>
<dbReference type="eggNOG" id="COG1526">
    <property type="taxonomic scope" value="Bacteria"/>
</dbReference>
<dbReference type="Gene3D" id="3.10.20.10">
    <property type="match status" value="1"/>
</dbReference>
<dbReference type="EMBL" id="CP000860">
    <property type="protein sequence ID" value="ACA60501.1"/>
    <property type="molecule type" value="Genomic_DNA"/>
</dbReference>
<dbReference type="Gene3D" id="3.40.140.10">
    <property type="entry name" value="Cytidine Deaminase, domain 2"/>
    <property type="match status" value="1"/>
</dbReference>
<sequence>MSRVPMTLTNLRPMHRFSSLENVHGWDEIVTEEEFAIHIDGHEFTRLLCLPADLEYLAAGHLALAGRLTDPGAVDRIEVDFSERVVRVYTRAGDKPAPAAQTGRLEMTPEQVREFTKHLPAMSALFQRTGGVHSGGLVGEGNLLFTMEDTGRHNVMDKIYGRSFLEGIPLGDKALLFSGRSTAEVLMKLERMGIPMIIARGAPTTMAIDLAERAGITLAAYARPDRFSVFTHPGRIIGPLADPEPGPR</sequence>
<dbReference type="GO" id="GO:0006777">
    <property type="term" value="P:Mo-molybdopterin cofactor biosynthetic process"/>
    <property type="evidence" value="ECO:0007669"/>
    <property type="project" value="UniProtKB-UniRule"/>
</dbReference>
<protein>
    <recommendedName>
        <fullName evidence="3">Protein FdhD</fullName>
    </recommendedName>
</protein>
<dbReference type="STRING" id="477974.Daud_2010"/>
<evidence type="ECO:0000313" key="5">
    <source>
        <dbReference type="Proteomes" id="UP000008544"/>
    </source>
</evidence>
<evidence type="ECO:0000256" key="1">
    <source>
        <dbReference type="ARBA" id="ARBA00022490"/>
    </source>
</evidence>
<gene>
    <name evidence="3" type="primary">fdhD</name>
    <name evidence="4" type="ordered locus">Daud_2010</name>
</gene>
<dbReference type="SUPFAM" id="SSF53927">
    <property type="entry name" value="Cytidine deaminase-like"/>
    <property type="match status" value="1"/>
</dbReference>
<organism evidence="4 5">
    <name type="scientific">Desulforudis audaxviator (strain MP104C)</name>
    <dbReference type="NCBI Taxonomy" id="477974"/>
    <lineage>
        <taxon>Bacteria</taxon>
        <taxon>Bacillati</taxon>
        <taxon>Bacillota</taxon>
        <taxon>Clostridia</taxon>
        <taxon>Thermoanaerobacterales</taxon>
        <taxon>Candidatus Desulforudaceae</taxon>
        <taxon>Candidatus Desulforudis</taxon>
    </lineage>
</organism>
<keyword evidence="5" id="KW-1185">Reference proteome</keyword>
<comment type="caution">
    <text evidence="3">Lacks conserved residue(s) required for the propagation of feature annotation.</text>
</comment>